<dbReference type="RefSeq" id="XP_035321732.1">
    <property type="nucleotide sequence ID" value="XM_035468598.1"/>
</dbReference>
<keyword evidence="1" id="KW-0254">Endocytosis</keyword>
<dbReference type="InterPro" id="IPR018808">
    <property type="entry name" value="Muniscin_C"/>
</dbReference>
<name>A0A9P5D4T1_9HYPO</name>
<dbReference type="GO" id="GO:0005886">
    <property type="term" value="C:plasma membrane"/>
    <property type="evidence" value="ECO:0007669"/>
    <property type="project" value="TreeGrafter"/>
</dbReference>
<proteinExistence type="predicted"/>
<dbReference type="CDD" id="cd07650">
    <property type="entry name" value="F-BAR_Syp1p_like"/>
    <property type="match status" value="1"/>
</dbReference>
<feature type="domain" description="Muniscin C-terminal" evidence="3">
    <location>
        <begin position="669"/>
        <end position="958"/>
    </location>
</feature>
<dbReference type="SUPFAM" id="SSF103657">
    <property type="entry name" value="BAR/IMD domain-like"/>
    <property type="match status" value="1"/>
</dbReference>
<evidence type="ECO:0000259" key="3">
    <source>
        <dbReference type="Pfam" id="PF10291"/>
    </source>
</evidence>
<evidence type="ECO:0000313" key="4">
    <source>
        <dbReference type="EMBL" id="KAF4123080.1"/>
    </source>
</evidence>
<keyword evidence="5" id="KW-1185">Reference proteome</keyword>
<dbReference type="GO" id="GO:0032153">
    <property type="term" value="C:cell division site"/>
    <property type="evidence" value="ECO:0007669"/>
    <property type="project" value="TreeGrafter"/>
</dbReference>
<feature type="compositionally biased region" description="Polar residues" evidence="2">
    <location>
        <begin position="635"/>
        <end position="656"/>
    </location>
</feature>
<dbReference type="Proteomes" id="UP000749293">
    <property type="component" value="Unassembled WGS sequence"/>
</dbReference>
<feature type="compositionally biased region" description="Low complexity" evidence="2">
    <location>
        <begin position="463"/>
        <end position="475"/>
    </location>
</feature>
<dbReference type="PANTHER" id="PTHR23065:SF54">
    <property type="entry name" value="SUPPRESSOR OF YEAST PROFILIN DELETION"/>
    <property type="match status" value="1"/>
</dbReference>
<dbReference type="Gene3D" id="1.20.1270.60">
    <property type="entry name" value="Arfaptin homology (AH) domain/BAR domain"/>
    <property type="match status" value="1"/>
</dbReference>
<reference evidence="4" key="1">
    <citation type="submission" date="2020-03" db="EMBL/GenBank/DDBJ databases">
        <title>Site-based positive gene gene selection in Geosmithia morbida across the United States reveals a broad range of putative effectors and factors for local host and environmental adapation.</title>
        <authorList>
            <person name="Onufrak A."/>
            <person name="Murdoch R.W."/>
            <person name="Gazis R."/>
            <person name="Huff M."/>
            <person name="Staton M."/>
            <person name="Klingeman W."/>
            <person name="Hadziabdic D."/>
        </authorList>
    </citation>
    <scope>NUCLEOTIDE SEQUENCE</scope>
    <source>
        <strain evidence="4">1262</strain>
    </source>
</reference>
<dbReference type="GeneID" id="55972853"/>
<comment type="caution">
    <text evidence="4">The sequence shown here is derived from an EMBL/GenBank/DDBJ whole genome shotgun (WGS) entry which is preliminary data.</text>
</comment>
<feature type="compositionally biased region" description="Pro residues" evidence="2">
    <location>
        <begin position="283"/>
        <end position="301"/>
    </location>
</feature>
<feature type="compositionally biased region" description="Polar residues" evidence="2">
    <location>
        <begin position="345"/>
        <end position="355"/>
    </location>
</feature>
<dbReference type="PANTHER" id="PTHR23065">
    <property type="entry name" value="PROLINE-SERINE-THREONINE PHOSPHATASE INTERACTING PROTEIN 1"/>
    <property type="match status" value="1"/>
</dbReference>
<dbReference type="FunFam" id="1.20.1270.60:FF:000102">
    <property type="entry name" value="WGS project CABT00000000 data, contig 2.23"/>
    <property type="match status" value="1"/>
</dbReference>
<dbReference type="AlphaFoldDB" id="A0A9P5D4T1"/>
<evidence type="ECO:0000313" key="5">
    <source>
        <dbReference type="Proteomes" id="UP000749293"/>
    </source>
</evidence>
<accession>A0A9P5D4T1</accession>
<feature type="region of interest" description="Disordered" evidence="2">
    <location>
        <begin position="907"/>
        <end position="937"/>
    </location>
</feature>
<protein>
    <submittedName>
        <fullName evidence="4">F-BAR domain only protein</fullName>
    </submittedName>
</protein>
<evidence type="ECO:0000256" key="2">
    <source>
        <dbReference type="SAM" id="MobiDB-lite"/>
    </source>
</evidence>
<dbReference type="GO" id="GO:0030139">
    <property type="term" value="C:endocytic vesicle"/>
    <property type="evidence" value="ECO:0007669"/>
    <property type="project" value="TreeGrafter"/>
</dbReference>
<dbReference type="Pfam" id="PF10291">
    <property type="entry name" value="muHD"/>
    <property type="match status" value="1"/>
</dbReference>
<dbReference type="InterPro" id="IPR027267">
    <property type="entry name" value="AH/BAR_dom_sf"/>
</dbReference>
<feature type="compositionally biased region" description="Polar residues" evidence="2">
    <location>
        <begin position="246"/>
        <end position="282"/>
    </location>
</feature>
<dbReference type="GO" id="GO:0032185">
    <property type="term" value="P:septin cytoskeleton organization"/>
    <property type="evidence" value="ECO:0007669"/>
    <property type="project" value="TreeGrafter"/>
</dbReference>
<sequence>MDESSRLEYPGVLATISPDQAVHVLNDRVKRINRVNVEIAEWLQERRRVEEQYVLGLRRLTQYKVPNAQSELGVFQGPWTRVIEDVEKVALSHHQFAENVERDVETPLRSFHLRKDVADMSTMSANLSTMAKTLDEAQRDNEKLGRKGAKVSVQKLADASAKLESATQQWESTAPYIFESLQALDESRINHLRDVLTQYQTNETDCAQRKLDASANTLSQLLEISTETEVLGFVDKVSSARERTPTQHSNRRSSIVETQTSPTPSNLGAASALGQSTATPTISYPPPSSDGPSVEPPPAPEPKLGESFPPPPTSPPHLSRPLTRHAESKLRRLGTILGGRRRQSIHPSMPSQKTGLSPFGRLGGKESHGVSPKGSYGNLKDSNRLGALSEAPDLPENEEDQFVDRSLHEGNTNGNGVVGLSENLMDSPVPQSTAIGVDESTQESSGATPPGESFNRSQIPATQASSSQPEQQLQQPPAPPAKDAEGYTIPAPVNDPISAAQREASGITNDEAEQLFRLNIQNKPIEEEDPQAKQAALSSVANSLKAGPAVRRTGTTRGRRDVRNTIYVPSPNVVPSGGAGSQLDFPMPPPSSHSATGATGAGSFGGSSIGGGSMGSPTFPPPNLSPRPTAVTALASENSVAGTSDTQSVRSGTSLGSLVHSRHPDMTAPGLNSSIIETVSVHYEGGELKTASISGEIAFVNNSSDSTKMTITAHETIRINDFASLDRIGPNRIFVQNTSADQPDQFSLDVSHLTKMTTAFSYRVFSPSDADPSSLGQHAPLELLPAWKPQGDKLGLLIQYRLNPSSVYRAPLTLHNVVLVATYEGRAAGAQTKPTGTHLKDRHLVYWRLGEVTLTPNTQKIVCRILGAEGIEPAPGHVEARWEYTVPAGEEGAAVGSPISISRLVEAKGKEPASANSNDDEDVDDDDDPFADADARSDLQSWVDVPLTKKLVSGKYEGK</sequence>
<dbReference type="OrthoDB" id="331602at2759"/>
<gene>
    <name evidence="4" type="ORF">GMORB2_6628</name>
</gene>
<feature type="compositionally biased region" description="Gly residues" evidence="2">
    <location>
        <begin position="599"/>
        <end position="614"/>
    </location>
</feature>
<feature type="compositionally biased region" description="Acidic residues" evidence="2">
    <location>
        <begin position="918"/>
        <end position="931"/>
    </location>
</feature>
<evidence type="ECO:0000256" key="1">
    <source>
        <dbReference type="ARBA" id="ARBA00022583"/>
    </source>
</evidence>
<dbReference type="EMBL" id="JAANYQ010000007">
    <property type="protein sequence ID" value="KAF4123080.1"/>
    <property type="molecule type" value="Genomic_DNA"/>
</dbReference>
<dbReference type="GO" id="GO:0006897">
    <property type="term" value="P:endocytosis"/>
    <property type="evidence" value="ECO:0007669"/>
    <property type="project" value="UniProtKB-KW"/>
</dbReference>
<organism evidence="4 5">
    <name type="scientific">Geosmithia morbida</name>
    <dbReference type="NCBI Taxonomy" id="1094350"/>
    <lineage>
        <taxon>Eukaryota</taxon>
        <taxon>Fungi</taxon>
        <taxon>Dikarya</taxon>
        <taxon>Ascomycota</taxon>
        <taxon>Pezizomycotina</taxon>
        <taxon>Sordariomycetes</taxon>
        <taxon>Hypocreomycetidae</taxon>
        <taxon>Hypocreales</taxon>
        <taxon>Bionectriaceae</taxon>
        <taxon>Geosmithia</taxon>
    </lineage>
</organism>
<feature type="region of interest" description="Disordered" evidence="2">
    <location>
        <begin position="239"/>
        <end position="496"/>
    </location>
</feature>
<feature type="region of interest" description="Disordered" evidence="2">
    <location>
        <begin position="527"/>
        <end position="671"/>
    </location>
</feature>